<dbReference type="InterPro" id="IPR002577">
    <property type="entry name" value="HTH_HxlR"/>
</dbReference>
<dbReference type="PANTHER" id="PTHR33204:SF37">
    <property type="entry name" value="HTH-TYPE TRANSCRIPTIONAL REGULATOR YODB"/>
    <property type="match status" value="1"/>
</dbReference>
<evidence type="ECO:0000256" key="1">
    <source>
        <dbReference type="ARBA" id="ARBA00023015"/>
    </source>
</evidence>
<sequence>MTVASVLSANCPSRTLLEHVTSKWGVLVILALAQDSARWSELRRTIGGVSEKMLAQTLKVLESDGFVARLDHGTIPPRVEYSLTGAGEELAAHLLPLLSLIEAHVSTREEQ</sequence>
<dbReference type="EMBL" id="PVTY01000017">
    <property type="protein sequence ID" value="PRZ12917.1"/>
    <property type="molecule type" value="Genomic_DNA"/>
</dbReference>
<organism evidence="5 6">
    <name type="scientific">Nesterenkonia sandarakina</name>
    <dbReference type="NCBI Taxonomy" id="272918"/>
    <lineage>
        <taxon>Bacteria</taxon>
        <taxon>Bacillati</taxon>
        <taxon>Actinomycetota</taxon>
        <taxon>Actinomycetes</taxon>
        <taxon>Micrococcales</taxon>
        <taxon>Micrococcaceae</taxon>
        <taxon>Nesterenkonia</taxon>
    </lineage>
</organism>
<dbReference type="SUPFAM" id="SSF46785">
    <property type="entry name" value="Winged helix' DNA-binding domain"/>
    <property type="match status" value="1"/>
</dbReference>
<keyword evidence="2" id="KW-0238">DNA-binding</keyword>
<evidence type="ECO:0000256" key="3">
    <source>
        <dbReference type="ARBA" id="ARBA00023163"/>
    </source>
</evidence>
<dbReference type="InterPro" id="IPR036390">
    <property type="entry name" value="WH_DNA-bd_sf"/>
</dbReference>
<reference evidence="5 6" key="1">
    <citation type="submission" date="2018-03" db="EMBL/GenBank/DDBJ databases">
        <title>Comparative analysis of microorganisms from saline springs in Andes Mountain Range, Colombia.</title>
        <authorList>
            <person name="Rubin E."/>
        </authorList>
    </citation>
    <scope>NUCLEOTIDE SEQUENCE [LARGE SCALE GENOMIC DNA]</scope>
    <source>
        <strain evidence="5 6">CG 35</strain>
    </source>
</reference>
<gene>
    <name evidence="5" type="ORF">BCL67_11719</name>
</gene>
<evidence type="ECO:0000313" key="6">
    <source>
        <dbReference type="Proteomes" id="UP000238217"/>
    </source>
</evidence>
<keyword evidence="6" id="KW-1185">Reference proteome</keyword>
<dbReference type="PROSITE" id="PS51118">
    <property type="entry name" value="HTH_HXLR"/>
    <property type="match status" value="1"/>
</dbReference>
<evidence type="ECO:0000259" key="4">
    <source>
        <dbReference type="PROSITE" id="PS51118"/>
    </source>
</evidence>
<keyword evidence="3" id="KW-0804">Transcription</keyword>
<dbReference type="Pfam" id="PF01638">
    <property type="entry name" value="HxlR"/>
    <property type="match status" value="1"/>
</dbReference>
<protein>
    <submittedName>
        <fullName evidence="5">HxlR family transcriptional regulator</fullName>
    </submittedName>
</protein>
<accession>A0A2T0YDR8</accession>
<dbReference type="RefSeq" id="WP_106123816.1">
    <property type="nucleotide sequence ID" value="NZ_PVTY01000017.1"/>
</dbReference>
<dbReference type="OrthoDB" id="370168at2"/>
<keyword evidence="1" id="KW-0805">Transcription regulation</keyword>
<comment type="caution">
    <text evidence="5">The sequence shown here is derived from an EMBL/GenBank/DDBJ whole genome shotgun (WGS) entry which is preliminary data.</text>
</comment>
<proteinExistence type="predicted"/>
<dbReference type="Gene3D" id="1.10.10.10">
    <property type="entry name" value="Winged helix-like DNA-binding domain superfamily/Winged helix DNA-binding domain"/>
    <property type="match status" value="1"/>
</dbReference>
<evidence type="ECO:0000313" key="5">
    <source>
        <dbReference type="EMBL" id="PRZ12917.1"/>
    </source>
</evidence>
<dbReference type="GO" id="GO:0003677">
    <property type="term" value="F:DNA binding"/>
    <property type="evidence" value="ECO:0007669"/>
    <property type="project" value="UniProtKB-KW"/>
</dbReference>
<dbReference type="PANTHER" id="PTHR33204">
    <property type="entry name" value="TRANSCRIPTIONAL REGULATOR, MARR FAMILY"/>
    <property type="match status" value="1"/>
</dbReference>
<name>A0A2T0YDR8_9MICC</name>
<feature type="domain" description="HTH hxlR-type" evidence="4">
    <location>
        <begin position="11"/>
        <end position="109"/>
    </location>
</feature>
<dbReference type="InterPro" id="IPR036388">
    <property type="entry name" value="WH-like_DNA-bd_sf"/>
</dbReference>
<dbReference type="Proteomes" id="UP000238217">
    <property type="component" value="Unassembled WGS sequence"/>
</dbReference>
<evidence type="ECO:0000256" key="2">
    <source>
        <dbReference type="ARBA" id="ARBA00023125"/>
    </source>
</evidence>
<dbReference type="AlphaFoldDB" id="A0A2T0YDR8"/>